<keyword evidence="9" id="KW-0325">Glycoprotein</keyword>
<dbReference type="SMART" id="SM00423">
    <property type="entry name" value="PSI"/>
    <property type="match status" value="1"/>
</dbReference>
<feature type="signal peptide" evidence="10">
    <location>
        <begin position="1"/>
        <end position="26"/>
    </location>
</feature>
<dbReference type="InterPro" id="IPR016201">
    <property type="entry name" value="PSI"/>
</dbReference>
<dbReference type="GO" id="GO:0005886">
    <property type="term" value="C:plasma membrane"/>
    <property type="evidence" value="ECO:0007669"/>
    <property type="project" value="TreeGrafter"/>
</dbReference>
<dbReference type="GO" id="GO:0017154">
    <property type="term" value="F:semaphorin receptor activity"/>
    <property type="evidence" value="ECO:0007669"/>
    <property type="project" value="InterPro"/>
</dbReference>
<evidence type="ECO:0000256" key="6">
    <source>
        <dbReference type="ARBA" id="ARBA00022989"/>
    </source>
</evidence>
<evidence type="ECO:0000256" key="9">
    <source>
        <dbReference type="ARBA" id="ARBA00023180"/>
    </source>
</evidence>
<feature type="chain" id="PRO_5004778087" evidence="10">
    <location>
        <begin position="27"/>
        <end position="1005"/>
    </location>
</feature>
<dbReference type="GO" id="GO:0007162">
    <property type="term" value="P:negative regulation of cell adhesion"/>
    <property type="evidence" value="ECO:0007669"/>
    <property type="project" value="TreeGrafter"/>
</dbReference>
<dbReference type="Pfam" id="PF01833">
    <property type="entry name" value="TIG"/>
    <property type="match status" value="2"/>
</dbReference>
<keyword evidence="8" id="KW-1015">Disulfide bond</keyword>
<accession>V9KD36</accession>
<dbReference type="InterPro" id="IPR015943">
    <property type="entry name" value="WD40/YVTN_repeat-like_dom_sf"/>
</dbReference>
<dbReference type="GO" id="GO:0008360">
    <property type="term" value="P:regulation of cell shape"/>
    <property type="evidence" value="ECO:0007669"/>
    <property type="project" value="TreeGrafter"/>
</dbReference>
<dbReference type="InterPro" id="IPR013783">
    <property type="entry name" value="Ig-like_fold"/>
</dbReference>
<comment type="similarity">
    <text evidence="2">Belongs to the plexin family.</text>
</comment>
<dbReference type="GO" id="GO:0002116">
    <property type="term" value="C:semaphorin receptor complex"/>
    <property type="evidence" value="ECO:0007669"/>
    <property type="project" value="TreeGrafter"/>
</dbReference>
<protein>
    <submittedName>
        <fullName evidence="13">Plexin-D1</fullName>
    </submittedName>
</protein>
<feature type="domain" description="PSI" evidence="11">
    <location>
        <begin position="435"/>
        <end position="488"/>
    </location>
</feature>
<evidence type="ECO:0000256" key="3">
    <source>
        <dbReference type="ARBA" id="ARBA00022692"/>
    </source>
</evidence>
<dbReference type="InterPro" id="IPR036352">
    <property type="entry name" value="Semap_dom_sf"/>
</dbReference>
<dbReference type="SUPFAM" id="SSF101912">
    <property type="entry name" value="Sema domain"/>
    <property type="match status" value="1"/>
</dbReference>
<evidence type="ECO:0000256" key="10">
    <source>
        <dbReference type="SAM" id="SignalP"/>
    </source>
</evidence>
<dbReference type="Gene3D" id="2.130.10.10">
    <property type="entry name" value="YVTN repeat-like/Quinoprotein amine dehydrogenase"/>
    <property type="match status" value="2"/>
</dbReference>
<dbReference type="PANTHER" id="PTHR22625">
    <property type="entry name" value="PLEXIN"/>
    <property type="match status" value="1"/>
</dbReference>
<dbReference type="InterPro" id="IPR001627">
    <property type="entry name" value="Semap_dom"/>
</dbReference>
<organism evidence="13">
    <name type="scientific">Callorhinchus milii</name>
    <name type="common">Ghost shark</name>
    <dbReference type="NCBI Taxonomy" id="7868"/>
    <lineage>
        <taxon>Eukaryota</taxon>
        <taxon>Metazoa</taxon>
        <taxon>Chordata</taxon>
        <taxon>Craniata</taxon>
        <taxon>Vertebrata</taxon>
        <taxon>Chondrichthyes</taxon>
        <taxon>Holocephali</taxon>
        <taxon>Chimaeriformes</taxon>
        <taxon>Callorhinchidae</taxon>
        <taxon>Callorhinchus</taxon>
    </lineage>
</organism>
<keyword evidence="7" id="KW-0472">Membrane</keyword>
<keyword evidence="4 10" id="KW-0732">Signal</keyword>
<evidence type="ECO:0000256" key="5">
    <source>
        <dbReference type="ARBA" id="ARBA00022737"/>
    </source>
</evidence>
<dbReference type="InterPro" id="IPR002165">
    <property type="entry name" value="Plexin_repeat"/>
</dbReference>
<dbReference type="EMBL" id="JW863141">
    <property type="protein sequence ID" value="AFO95658.1"/>
    <property type="molecule type" value="mRNA"/>
</dbReference>
<evidence type="ECO:0000256" key="4">
    <source>
        <dbReference type="ARBA" id="ARBA00022729"/>
    </source>
</evidence>
<evidence type="ECO:0000256" key="7">
    <source>
        <dbReference type="ARBA" id="ARBA00023136"/>
    </source>
</evidence>
<feature type="domain" description="Sema" evidence="12">
    <location>
        <begin position="37"/>
        <end position="415"/>
    </location>
</feature>
<dbReference type="SUPFAM" id="SSF103575">
    <property type="entry name" value="Plexin repeat"/>
    <property type="match status" value="1"/>
</dbReference>
<evidence type="ECO:0000259" key="12">
    <source>
        <dbReference type="SMART" id="SM00630"/>
    </source>
</evidence>
<keyword evidence="3" id="KW-0812">Transmembrane</keyword>
<dbReference type="SMART" id="SM00630">
    <property type="entry name" value="Sema"/>
    <property type="match status" value="1"/>
</dbReference>
<dbReference type="AlphaFoldDB" id="V9KD36"/>
<comment type="subcellular location">
    <subcellularLocation>
        <location evidence="1">Membrane</location>
        <topology evidence="1">Single-pass membrane protein</topology>
    </subcellularLocation>
</comment>
<evidence type="ECO:0000313" key="13">
    <source>
        <dbReference type="EMBL" id="AFO95658.1"/>
    </source>
</evidence>
<dbReference type="PANTHER" id="PTHR22625:SF4">
    <property type="entry name" value="PLEXIN-C1"/>
    <property type="match status" value="1"/>
</dbReference>
<name>V9KD36_CALMI</name>
<evidence type="ECO:0000256" key="8">
    <source>
        <dbReference type="ARBA" id="ARBA00023157"/>
    </source>
</evidence>
<dbReference type="InterPro" id="IPR002909">
    <property type="entry name" value="IPT_dom"/>
</dbReference>
<keyword evidence="6" id="KW-1133">Transmembrane helix</keyword>
<dbReference type="Pfam" id="PF01437">
    <property type="entry name" value="PSI"/>
    <property type="match status" value="1"/>
</dbReference>
<dbReference type="GO" id="GO:0030334">
    <property type="term" value="P:regulation of cell migration"/>
    <property type="evidence" value="ECO:0007669"/>
    <property type="project" value="TreeGrafter"/>
</dbReference>
<dbReference type="InterPro" id="IPR014756">
    <property type="entry name" value="Ig_E-set"/>
</dbReference>
<evidence type="ECO:0000256" key="1">
    <source>
        <dbReference type="ARBA" id="ARBA00004167"/>
    </source>
</evidence>
<evidence type="ECO:0000256" key="2">
    <source>
        <dbReference type="ARBA" id="ARBA00010297"/>
    </source>
</evidence>
<sequence>MGSPLPVHVLCSCLFLCAIVPKGIHPSEHFLLPNRGNNMALSGVTGRVYVTTDNYMYRLNQTLGLEESVKTGPVSVGPCTPGLSCCEATNVNKILVVDDNQGQVLTCGVVRRGGCEIRLHTNISNATLNNFTFISPVHPQASAVAFLVTSGSNIYLAVGITNIRKDSRYSTPPCIDNQVNEQMIISVRNIKNAKLTPFLSYDFNFGEQLVTLEDLGMDLKFVDGFQAGTMIYMLLNINNSNPELVQMSVNNEQTRGIVQSFYQVSLTVKKLQLRLLSSALISLPGQLSYLATVFLHIDKDTPREFDSTLLYIYNLNSLKGKSPMKNSYFKIAGTEVRSSEPLQPNEETAVFVHPEMVSISAINVRNWTVFILGTANGQLIKLVMDNNMKVKSRMILFETKEETPLHRKVLFEPKTDPNYLYLMTDKEVIRLKVADCARYRSCQDCVSAQDPSCGWCNLHSRCSFESECENVVKSGNWISISEGKDSCLMINIKPSTIDYSFNNMKLFTVTVQGKVPDAATTGGEATCTLSRNKGLLCQSRYVNGCSCNVTTNQYSQLENQQDPIIVEALIQFSHFNLSKQVTLRNCYNIKTAQHNTPCSECSDVGCHWLAAKHQCTVNALQNPDQQFCPQVEKESYSPEGTELDVLLSHSALLKDANISLSCKFDETLSAGKWINNSAIRCNIPTFQEQRKIVSVNVVHTNHASNFIDNPKNITVHSCKSQNESCIFCPSGKQCEVSVIDSITPDRVSILETRTLKISGANLDVGAMAMLHIEDMSDGTKFTVNDCTIESSKLVTCELPITTKGLKKVCLLYDAEQYGNSCTSNRTSILTYISDVLITQIYPTVSWASGGRNITVTGRNLDVIDKLHMQTKELKITNDCLRYNNSAWICKSVPNRMNLCTVSFLIGNHSIKEFNLSYYADPTFYKFTEIHDTELVIMVKKSKDNLNLQPEEIVMHILDREGRRFPCNITEISEDKIKCSSKQFKISVHHIKVSRKWPSSDGETLP</sequence>
<proteinExistence type="evidence at transcript level"/>
<evidence type="ECO:0000259" key="11">
    <source>
        <dbReference type="SMART" id="SM00423"/>
    </source>
</evidence>
<keyword evidence="5" id="KW-0677">Repeat</keyword>
<reference evidence="13" key="1">
    <citation type="journal article" date="2014" name="Nature">
        <title>Elephant shark genome provides unique insights into gnathostome evolution.</title>
        <authorList>
            <consortium name="International Elephant Shark Genome Sequencing Consortium"/>
            <person name="Venkatesh B."/>
            <person name="Lee A.P."/>
            <person name="Ravi V."/>
            <person name="Maurya A.K."/>
            <person name="Lian M.M."/>
            <person name="Swann J.B."/>
            <person name="Ohta Y."/>
            <person name="Flajnik M.F."/>
            <person name="Sutoh Y."/>
            <person name="Kasahara M."/>
            <person name="Hoon S."/>
            <person name="Gangu V."/>
            <person name="Roy S.W."/>
            <person name="Irimia M."/>
            <person name="Korzh V."/>
            <person name="Kondrychyn I."/>
            <person name="Lim Z.W."/>
            <person name="Tay B.H."/>
            <person name="Tohari S."/>
            <person name="Kong K.W."/>
            <person name="Ho S."/>
            <person name="Lorente-Galdos B."/>
            <person name="Quilez J."/>
            <person name="Marques-Bonet T."/>
            <person name="Raney B.J."/>
            <person name="Ingham P.W."/>
            <person name="Tay A."/>
            <person name="Hillier L.W."/>
            <person name="Minx P."/>
            <person name="Boehm T."/>
            <person name="Wilson R.K."/>
            <person name="Brenner S."/>
            <person name="Warren W.C."/>
        </authorList>
    </citation>
    <scope>NUCLEOTIDE SEQUENCE</scope>
    <source>
        <tissue evidence="13">Spleen</tissue>
    </source>
</reference>
<dbReference type="GO" id="GO:0050772">
    <property type="term" value="P:positive regulation of axonogenesis"/>
    <property type="evidence" value="ECO:0007669"/>
    <property type="project" value="TreeGrafter"/>
</dbReference>
<dbReference type="Gene3D" id="2.60.40.10">
    <property type="entry name" value="Immunoglobulins"/>
    <property type="match status" value="1"/>
</dbReference>
<dbReference type="SUPFAM" id="SSF81296">
    <property type="entry name" value="E set domains"/>
    <property type="match status" value="1"/>
</dbReference>
<dbReference type="InterPro" id="IPR031148">
    <property type="entry name" value="Plexin"/>
</dbReference>